<gene>
    <name evidence="1" type="ORF">LEM8419_02400</name>
</gene>
<evidence type="ECO:0000313" key="1">
    <source>
        <dbReference type="EMBL" id="CAH1001497.1"/>
    </source>
</evidence>
<evidence type="ECO:0000313" key="2">
    <source>
        <dbReference type="Proteomes" id="UP000837803"/>
    </source>
</evidence>
<accession>A0ABM9B2E8</accession>
<dbReference type="EMBL" id="CAKLPZ010000003">
    <property type="protein sequence ID" value="CAH1001497.1"/>
    <property type="molecule type" value="Genomic_DNA"/>
</dbReference>
<sequence>MSSTPTTIAYAFDQEGQLLEKQSVNGQEIAFEQSEDGAEIARVFVLPEPPEGAVDEELTVERLERAEAYEPVLRVANGRLLATNRIPDGLIDRWRWVRCNARGKVTKTFIIDGRREERPICGATVHVCEVDPLLKRIPQLSDRLVLDLRDRLIPKLPDPLPPPPRGILPTPPQPPLPEPPIKLAKAAPQLHGQLRRADASGIRNLLTAHLDVLRPYLCLLPRYWNYFYRCDELRTARTDRNGRFEAPFFYQRGGDVPDLYFWVEFPIDGTLRTVYRPPIHCNTHWNYRCGKEVGLHITDPRVPLTCERAVTGQVAWIKTVGTATNVRSIQQRFSATIPYNSETFRTVGLTNFATSGLGSYGLAGRQVRPFASDLSFRVQFGSGFPNNEARYFRWMYRRTHNDKLVAAATSWKPLTEAKLRKPYTIEVEIGGNTIFMTRHYQLHEVPDGVVGYRIPPVSPKVAEVSGNPTAEWLSQNTITASFDSAGLPSDGLYEFKFELLDKDGNVSGLPANPFHLTDDMLAGRSEPAEPGYLLPADGVAHGAFRMRMRVDNQRCTARIYNIAVDGNRASTECGFVTYNDKQTSEATFRFEASHPNDFAVFNFNVQRGTSSDPLAEADTRGFVLASTTDGYTLAGGTYSEEVSVKRLLRGCDQAAFAEHLGVYGLHTNGSTTLSSFNASDLAAFALEPATS</sequence>
<keyword evidence="2" id="KW-1185">Reference proteome</keyword>
<reference evidence="1" key="1">
    <citation type="submission" date="2021-12" db="EMBL/GenBank/DDBJ databases">
        <authorList>
            <person name="Rodrigo-Torres L."/>
            <person name="Arahal R. D."/>
            <person name="Lucena T."/>
        </authorList>
    </citation>
    <scope>NUCLEOTIDE SEQUENCE</scope>
    <source>
        <strain evidence="1">CECT 8419</strain>
    </source>
</reference>
<dbReference type="Proteomes" id="UP000837803">
    <property type="component" value="Unassembled WGS sequence"/>
</dbReference>
<organism evidence="1 2">
    <name type="scientific">Neolewinella maritima</name>
    <dbReference type="NCBI Taxonomy" id="1383882"/>
    <lineage>
        <taxon>Bacteria</taxon>
        <taxon>Pseudomonadati</taxon>
        <taxon>Bacteroidota</taxon>
        <taxon>Saprospiria</taxon>
        <taxon>Saprospirales</taxon>
        <taxon>Lewinellaceae</taxon>
        <taxon>Neolewinella</taxon>
    </lineage>
</organism>
<name>A0ABM9B2E8_9BACT</name>
<comment type="caution">
    <text evidence="1">The sequence shown here is derived from an EMBL/GenBank/DDBJ whole genome shotgun (WGS) entry which is preliminary data.</text>
</comment>
<dbReference type="RefSeq" id="WP_238751349.1">
    <property type="nucleotide sequence ID" value="NZ_CAKLPZ010000003.1"/>
</dbReference>
<protein>
    <submittedName>
        <fullName evidence="1">Uncharacterized protein</fullName>
    </submittedName>
</protein>
<proteinExistence type="predicted"/>